<evidence type="ECO:0000313" key="1">
    <source>
        <dbReference type="EMBL" id="OVE55813.1"/>
    </source>
</evidence>
<name>A0A202BWE9_9FLAO</name>
<evidence type="ECO:0000313" key="2">
    <source>
        <dbReference type="Proteomes" id="UP000196355"/>
    </source>
</evidence>
<comment type="caution">
    <text evidence="1">The sequence shown here is derived from an EMBL/GenBank/DDBJ whole genome shotgun (WGS) entry which is preliminary data.</text>
</comment>
<protein>
    <submittedName>
        <fullName evidence="1">Uncharacterized protein</fullName>
    </submittedName>
</protein>
<dbReference type="RefSeq" id="WP_087711230.1">
    <property type="nucleotide sequence ID" value="NZ_MVAG01000128.1"/>
</dbReference>
<dbReference type="Proteomes" id="UP000196355">
    <property type="component" value="Unassembled WGS sequence"/>
</dbReference>
<sequence>MIFAIYDFTPFKNELPEFNLKLLLNIEDLNNSIFNEVFNILSLEQQAQYISFKESDKSEKYRKERNAQLPYIDFNNLPETLDDILLEKIMLYQKDGEVRRAIYDSLSEDHKSQIALFNSKIYEEEKARKRALMSEEEKRKEKEWWDNYNADSTPRFMGNMGEPANADEYVLRYGRNPFTGEPETVESFYKKYTITETGEIVPKENKE</sequence>
<dbReference type="AlphaFoldDB" id="A0A202BWE9"/>
<proteinExistence type="predicted"/>
<keyword evidence="2" id="KW-1185">Reference proteome</keyword>
<accession>A0A202BWE9</accession>
<reference evidence="2" key="1">
    <citation type="submission" date="2017-02" db="EMBL/GenBank/DDBJ databases">
        <authorList>
            <person name="Tetz G."/>
            <person name="Tetz V."/>
        </authorList>
    </citation>
    <scope>NUCLEOTIDE SEQUENCE [LARGE SCALE GENOMIC DNA]</scope>
    <source>
        <strain evidence="2">VT16-26</strain>
    </source>
</reference>
<organism evidence="1 2">
    <name type="scientific">Chryseobacterium mucoviscidosis</name>
    <dbReference type="NCBI Taxonomy" id="1945581"/>
    <lineage>
        <taxon>Bacteria</taxon>
        <taxon>Pseudomonadati</taxon>
        <taxon>Bacteroidota</taxon>
        <taxon>Flavobacteriia</taxon>
        <taxon>Flavobacteriales</taxon>
        <taxon>Weeksellaceae</taxon>
        <taxon>Chryseobacterium group</taxon>
        <taxon>Chryseobacterium</taxon>
    </lineage>
</organism>
<dbReference type="EMBL" id="MVAG01000128">
    <property type="protein sequence ID" value="OVE55813.1"/>
    <property type="molecule type" value="Genomic_DNA"/>
</dbReference>
<gene>
    <name evidence="1" type="ORF">B0E34_16495</name>
</gene>